<feature type="region of interest" description="Disordered" evidence="1">
    <location>
        <begin position="64"/>
        <end position="86"/>
    </location>
</feature>
<reference evidence="2 3" key="1">
    <citation type="submission" date="2023-07" db="EMBL/GenBank/DDBJ databases">
        <title>Comparative genomics of wheat-associated soil bacteria to identify genetic determinants of phenazine resistance.</title>
        <authorList>
            <person name="Mouncey N."/>
        </authorList>
    </citation>
    <scope>NUCLEOTIDE SEQUENCE [LARGE SCALE GENOMIC DNA]</scope>
    <source>
        <strain evidence="2 3">B2I6</strain>
    </source>
</reference>
<dbReference type="InterPro" id="IPR012337">
    <property type="entry name" value="RNaseH-like_sf"/>
</dbReference>
<dbReference type="Proteomes" id="UP001230654">
    <property type="component" value="Unassembled WGS sequence"/>
</dbReference>
<evidence type="ECO:0000313" key="3">
    <source>
        <dbReference type="Proteomes" id="UP001230654"/>
    </source>
</evidence>
<evidence type="ECO:0000256" key="1">
    <source>
        <dbReference type="SAM" id="MobiDB-lite"/>
    </source>
</evidence>
<dbReference type="EMBL" id="JAUSWV010000001">
    <property type="protein sequence ID" value="MDQ0577874.1"/>
    <property type="molecule type" value="Genomic_DNA"/>
</dbReference>
<name>A0ABU0NFK6_STRRH</name>
<dbReference type="PANTHER" id="PTHR33627:SF1">
    <property type="entry name" value="TRANSPOSASE"/>
    <property type="match status" value="1"/>
</dbReference>
<protein>
    <submittedName>
        <fullName evidence="2">SRSO17 transposase</fullName>
    </submittedName>
</protein>
<dbReference type="PANTHER" id="PTHR33627">
    <property type="entry name" value="TRANSPOSASE"/>
    <property type="match status" value="1"/>
</dbReference>
<accession>A0ABU0NFK6</accession>
<gene>
    <name evidence="2" type="ORF">QF030_000052</name>
</gene>
<sequence length="86" mass="9720">MRRQLDELIRVAGSRWAVEECFQTAKQECGLDDYQVRRYPGWHRHMTLAMAAHACLTVLRARQLDTDKAETDPPSSSTSASPKSDA</sequence>
<evidence type="ECO:0000313" key="2">
    <source>
        <dbReference type="EMBL" id="MDQ0577874.1"/>
    </source>
</evidence>
<feature type="compositionally biased region" description="Low complexity" evidence="1">
    <location>
        <begin position="72"/>
        <end position="86"/>
    </location>
</feature>
<keyword evidence="3" id="KW-1185">Reference proteome</keyword>
<comment type="caution">
    <text evidence="2">The sequence shown here is derived from an EMBL/GenBank/DDBJ whole genome shotgun (WGS) entry which is preliminary data.</text>
</comment>
<dbReference type="InterPro" id="IPR039365">
    <property type="entry name" value="IS701-like"/>
</dbReference>
<organism evidence="2 3">
    <name type="scientific">Streptomyces rishiriensis</name>
    <dbReference type="NCBI Taxonomy" id="68264"/>
    <lineage>
        <taxon>Bacteria</taxon>
        <taxon>Bacillati</taxon>
        <taxon>Actinomycetota</taxon>
        <taxon>Actinomycetes</taxon>
        <taxon>Kitasatosporales</taxon>
        <taxon>Streptomycetaceae</taxon>
        <taxon>Streptomyces</taxon>
    </lineage>
</organism>
<proteinExistence type="predicted"/>
<dbReference type="SUPFAM" id="SSF53098">
    <property type="entry name" value="Ribonuclease H-like"/>
    <property type="match status" value="1"/>
</dbReference>